<dbReference type="Proteomes" id="UP000004947">
    <property type="component" value="Unassembled WGS sequence"/>
</dbReference>
<gene>
    <name evidence="2" type="ORF">LNTAR_24364</name>
</gene>
<dbReference type="EMBL" id="ABCK01000018">
    <property type="protein sequence ID" value="EDM26302.1"/>
    <property type="molecule type" value="Genomic_DNA"/>
</dbReference>
<evidence type="ECO:0000313" key="2">
    <source>
        <dbReference type="EMBL" id="EDM26302.1"/>
    </source>
</evidence>
<protein>
    <submittedName>
        <fullName evidence="2">Uncharacterized protein</fullName>
    </submittedName>
</protein>
<dbReference type="RefSeq" id="WP_007279990.1">
    <property type="nucleotide sequence ID" value="NZ_ABCK01000018.1"/>
</dbReference>
<sequence>MKYFLLLTLFSLSALALETQDYQKLKSAIYESMKENMDVHQNECLKESQKEVFPAYHKLLKAVAKNDENFSALYQELKDNNQSSGKYKAQRTVELYLITEVKDQEKYAELYETWHKARVAYENKRGALLKKANHQAGQGYAKNMKKIQDLRAPQS</sequence>
<comment type="caution">
    <text evidence="2">The sequence shown here is derived from an EMBL/GenBank/DDBJ whole genome shotgun (WGS) entry which is preliminary data.</text>
</comment>
<feature type="signal peptide" evidence="1">
    <location>
        <begin position="1"/>
        <end position="16"/>
    </location>
</feature>
<keyword evidence="3" id="KW-1185">Reference proteome</keyword>
<organism evidence="2 3">
    <name type="scientific">Lentisphaera araneosa HTCC2155</name>
    <dbReference type="NCBI Taxonomy" id="313628"/>
    <lineage>
        <taxon>Bacteria</taxon>
        <taxon>Pseudomonadati</taxon>
        <taxon>Lentisphaerota</taxon>
        <taxon>Lentisphaeria</taxon>
        <taxon>Lentisphaerales</taxon>
        <taxon>Lentisphaeraceae</taxon>
        <taxon>Lentisphaera</taxon>
    </lineage>
</organism>
<evidence type="ECO:0000256" key="1">
    <source>
        <dbReference type="SAM" id="SignalP"/>
    </source>
</evidence>
<proteinExistence type="predicted"/>
<accession>A6DQ61</accession>
<reference evidence="2 3" key="1">
    <citation type="journal article" date="2010" name="J. Bacteriol.">
        <title>Genome sequence of Lentisphaera araneosa HTCC2155T, the type species of the order Lentisphaerales in the phylum Lentisphaerae.</title>
        <authorList>
            <person name="Thrash J.C."/>
            <person name="Cho J.C."/>
            <person name="Vergin K.L."/>
            <person name="Morris R.M."/>
            <person name="Giovannoni S.J."/>
        </authorList>
    </citation>
    <scope>NUCLEOTIDE SEQUENCE [LARGE SCALE GENOMIC DNA]</scope>
    <source>
        <strain evidence="2 3">HTCC2155</strain>
    </source>
</reference>
<name>A6DQ61_9BACT</name>
<evidence type="ECO:0000313" key="3">
    <source>
        <dbReference type="Proteomes" id="UP000004947"/>
    </source>
</evidence>
<dbReference type="AlphaFoldDB" id="A6DQ61"/>
<feature type="chain" id="PRO_5002691335" evidence="1">
    <location>
        <begin position="17"/>
        <end position="155"/>
    </location>
</feature>
<keyword evidence="1" id="KW-0732">Signal</keyword>